<comment type="similarity">
    <text evidence="4">Belongs to the arginase family.</text>
</comment>
<evidence type="ECO:0000256" key="1">
    <source>
        <dbReference type="ARBA" id="ARBA00022723"/>
    </source>
</evidence>
<sequence>MAMREAGFHERLRAAVSDYDEITDIETFRWRPDRQRPNAMNAQAVIHTASRVASSVASAASEGRFAVVLGGDCTVGIGTVAGLAQVERRLGLIYADYDTDLQTPDTTDDGALDWMGVAHMLDLANSDDALAALGSRRPLLRPSDVLLFGAGNITPAEHERIRSLQLRTIGSERVAQNPEAAAREALDWALGFDALVLHFDVDLIDFEDFPLSENLRRKQALTFDAAMTALGLLLSAPKLAALTVTEVNPDHDPGGNLERFCECLTDDMMRGRGWGLAASA</sequence>
<dbReference type="Pfam" id="PF00491">
    <property type="entry name" value="Arginase"/>
    <property type="match status" value="1"/>
</dbReference>
<dbReference type="Gene3D" id="3.40.800.10">
    <property type="entry name" value="Ureohydrolase domain"/>
    <property type="match status" value="1"/>
</dbReference>
<keyword evidence="1" id="KW-0479">Metal-binding</keyword>
<dbReference type="PANTHER" id="PTHR43782">
    <property type="entry name" value="ARGINASE"/>
    <property type="match status" value="1"/>
</dbReference>
<evidence type="ECO:0000256" key="4">
    <source>
        <dbReference type="PROSITE-ProRule" id="PRU00742"/>
    </source>
</evidence>
<evidence type="ECO:0000313" key="6">
    <source>
        <dbReference type="Proteomes" id="UP001499910"/>
    </source>
</evidence>
<keyword evidence="3" id="KW-0464">Manganese</keyword>
<organism evidence="5 6">
    <name type="scientific">[Roseibacterium] beibuensis</name>
    <dbReference type="NCBI Taxonomy" id="1193142"/>
    <lineage>
        <taxon>Bacteria</taxon>
        <taxon>Pseudomonadati</taxon>
        <taxon>Pseudomonadota</taxon>
        <taxon>Alphaproteobacteria</taxon>
        <taxon>Rhodobacterales</taxon>
        <taxon>Roseobacteraceae</taxon>
        <taxon>Roseicyclus</taxon>
    </lineage>
</organism>
<dbReference type="InterPro" id="IPR023696">
    <property type="entry name" value="Ureohydrolase_dom_sf"/>
</dbReference>
<dbReference type="InterPro" id="IPR006035">
    <property type="entry name" value="Ureohydrolase"/>
</dbReference>
<keyword evidence="2" id="KW-0378">Hydrolase</keyword>
<dbReference type="SUPFAM" id="SSF52768">
    <property type="entry name" value="Arginase/deacetylase"/>
    <property type="match status" value="1"/>
</dbReference>
<keyword evidence="6" id="KW-1185">Reference proteome</keyword>
<dbReference type="PANTHER" id="PTHR43782:SF3">
    <property type="entry name" value="ARGINASE"/>
    <property type="match status" value="1"/>
</dbReference>
<evidence type="ECO:0000256" key="3">
    <source>
        <dbReference type="ARBA" id="ARBA00023211"/>
    </source>
</evidence>
<protein>
    <recommendedName>
        <fullName evidence="7">Arginase</fullName>
    </recommendedName>
</protein>
<dbReference type="PRINTS" id="PR00116">
    <property type="entry name" value="ARGINASE"/>
</dbReference>
<dbReference type="PROSITE" id="PS51409">
    <property type="entry name" value="ARGINASE_2"/>
    <property type="match status" value="1"/>
</dbReference>
<name>A0ABP9LQ96_9RHOB</name>
<evidence type="ECO:0008006" key="7">
    <source>
        <dbReference type="Google" id="ProtNLM"/>
    </source>
</evidence>
<gene>
    <name evidence="5" type="ORF">GCM10023209_35000</name>
</gene>
<dbReference type="EMBL" id="BAABHW010000007">
    <property type="protein sequence ID" value="GAA5080894.1"/>
    <property type="molecule type" value="Genomic_DNA"/>
</dbReference>
<proteinExistence type="inferred from homology"/>
<evidence type="ECO:0000256" key="2">
    <source>
        <dbReference type="ARBA" id="ARBA00022801"/>
    </source>
</evidence>
<comment type="caution">
    <text evidence="5">The sequence shown here is derived from an EMBL/GenBank/DDBJ whole genome shotgun (WGS) entry which is preliminary data.</text>
</comment>
<dbReference type="Proteomes" id="UP001499910">
    <property type="component" value="Unassembled WGS sequence"/>
</dbReference>
<reference evidence="6" key="1">
    <citation type="journal article" date="2019" name="Int. J. Syst. Evol. Microbiol.">
        <title>The Global Catalogue of Microorganisms (GCM) 10K type strain sequencing project: providing services to taxonomists for standard genome sequencing and annotation.</title>
        <authorList>
            <consortium name="The Broad Institute Genomics Platform"/>
            <consortium name="The Broad Institute Genome Sequencing Center for Infectious Disease"/>
            <person name="Wu L."/>
            <person name="Ma J."/>
        </authorList>
    </citation>
    <scope>NUCLEOTIDE SEQUENCE [LARGE SCALE GENOMIC DNA]</scope>
    <source>
        <strain evidence="6">JCM 18015</strain>
    </source>
</reference>
<evidence type="ECO:0000313" key="5">
    <source>
        <dbReference type="EMBL" id="GAA5080894.1"/>
    </source>
</evidence>
<accession>A0ABP9LQ96</accession>